<dbReference type="Pfam" id="PF08447">
    <property type="entry name" value="PAS_3"/>
    <property type="match status" value="1"/>
</dbReference>
<dbReference type="SMART" id="SM00267">
    <property type="entry name" value="GGDEF"/>
    <property type="match status" value="1"/>
</dbReference>
<dbReference type="InterPro" id="IPR029787">
    <property type="entry name" value="Nucleotide_cyclase"/>
</dbReference>
<dbReference type="InterPro" id="IPR043128">
    <property type="entry name" value="Rev_trsase/Diguanyl_cyclase"/>
</dbReference>
<dbReference type="InterPro" id="IPR050469">
    <property type="entry name" value="Diguanylate_Cyclase"/>
</dbReference>
<dbReference type="SUPFAM" id="SSF55785">
    <property type="entry name" value="PYP-like sensor domain (PAS domain)"/>
    <property type="match status" value="1"/>
</dbReference>
<dbReference type="PANTHER" id="PTHR45138">
    <property type="entry name" value="REGULATORY COMPONENTS OF SENSORY TRANSDUCTION SYSTEM"/>
    <property type="match status" value="1"/>
</dbReference>
<protein>
    <recommendedName>
        <fullName evidence="1">diguanylate cyclase</fullName>
        <ecNumber evidence="1">2.7.7.65</ecNumber>
    </recommendedName>
</protein>
<dbReference type="FunFam" id="3.30.70.270:FF:000001">
    <property type="entry name" value="Diguanylate cyclase domain protein"/>
    <property type="match status" value="1"/>
</dbReference>
<dbReference type="SMART" id="SM00091">
    <property type="entry name" value="PAS"/>
    <property type="match status" value="1"/>
</dbReference>
<gene>
    <name evidence="5" type="ORF">LEP1GSC150_0381</name>
</gene>
<dbReference type="PANTHER" id="PTHR45138:SF9">
    <property type="entry name" value="DIGUANYLATE CYCLASE DGCM-RELATED"/>
    <property type="match status" value="1"/>
</dbReference>
<comment type="caution">
    <text evidence="5">The sequence shown here is derived from an EMBL/GenBank/DDBJ whole genome shotgun (WGS) entry which is preliminary data.</text>
</comment>
<dbReference type="PROSITE" id="PS50112">
    <property type="entry name" value="PAS"/>
    <property type="match status" value="1"/>
</dbReference>
<evidence type="ECO:0000259" key="3">
    <source>
        <dbReference type="PROSITE" id="PS50112"/>
    </source>
</evidence>
<dbReference type="GO" id="GO:0005886">
    <property type="term" value="C:plasma membrane"/>
    <property type="evidence" value="ECO:0007669"/>
    <property type="project" value="TreeGrafter"/>
</dbReference>
<dbReference type="InterPro" id="IPR000160">
    <property type="entry name" value="GGDEF_dom"/>
</dbReference>
<dbReference type="PROSITE" id="PS50887">
    <property type="entry name" value="GGDEF"/>
    <property type="match status" value="1"/>
</dbReference>
<dbReference type="AlphaFoldDB" id="M3IPZ8"/>
<evidence type="ECO:0000313" key="5">
    <source>
        <dbReference type="EMBL" id="EMG23263.1"/>
    </source>
</evidence>
<sequence length="323" mass="37324">MEYKNEYNLEKFYNYSLDLFSIQRMDGTVISVNPSFERILGWKEEELLGKNPFHLLHPEDQETIVQEFQKLDGGIPRYSIKNRCRCADGTYKHFAWTGFPDIESGLVYITGRDITETIESNRKISQLATELKDANDKLFEQASTDSLTKLKNRRAFNEALNHLVHFSQKQKSPLSLLMIDADHFKDYNDTFGHLEGDKILIILADLLTKALRKGDVLARYGGEEFIVALPLTSEDETIDISERLLQTVREFNWEKRIITVSVGAATYDFNSNSKNINLEYSINLIEQADKALYCSKVNGRNRITHFFKKILLTTKLKYGTRKL</sequence>
<evidence type="ECO:0000256" key="1">
    <source>
        <dbReference type="ARBA" id="ARBA00012528"/>
    </source>
</evidence>
<dbReference type="Gene3D" id="3.30.70.270">
    <property type="match status" value="1"/>
</dbReference>
<dbReference type="Proteomes" id="UP000011778">
    <property type="component" value="Unassembled WGS sequence"/>
</dbReference>
<dbReference type="NCBIfam" id="TIGR00254">
    <property type="entry name" value="GGDEF"/>
    <property type="match status" value="1"/>
</dbReference>
<feature type="domain" description="PAS" evidence="3">
    <location>
        <begin position="5"/>
        <end position="70"/>
    </location>
</feature>
<dbReference type="CDD" id="cd00130">
    <property type="entry name" value="PAS"/>
    <property type="match status" value="1"/>
</dbReference>
<dbReference type="SUPFAM" id="SSF55073">
    <property type="entry name" value="Nucleotide cyclase"/>
    <property type="match status" value="1"/>
</dbReference>
<evidence type="ECO:0000256" key="2">
    <source>
        <dbReference type="ARBA" id="ARBA00034247"/>
    </source>
</evidence>
<organism evidence="5 6">
    <name type="scientific">Leptospira interrogans serovar Copenhageni str. LT2050</name>
    <dbReference type="NCBI Taxonomy" id="1001598"/>
    <lineage>
        <taxon>Bacteria</taxon>
        <taxon>Pseudomonadati</taxon>
        <taxon>Spirochaetota</taxon>
        <taxon>Spirochaetia</taxon>
        <taxon>Leptospirales</taxon>
        <taxon>Leptospiraceae</taxon>
        <taxon>Leptospira</taxon>
    </lineage>
</organism>
<dbReference type="CDD" id="cd01949">
    <property type="entry name" value="GGDEF"/>
    <property type="match status" value="1"/>
</dbReference>
<dbReference type="InterPro" id="IPR013655">
    <property type="entry name" value="PAS_fold_3"/>
</dbReference>
<reference evidence="5 6" key="1">
    <citation type="submission" date="2013-02" db="EMBL/GenBank/DDBJ databases">
        <authorList>
            <person name="Harkins D.M."/>
            <person name="Durkin A.S."/>
            <person name="Brinkac L.M."/>
            <person name="Haft D.H."/>
            <person name="Selengut J.D."/>
            <person name="Sanka R."/>
            <person name="DePew J."/>
            <person name="Purushe J."/>
            <person name="Tulsiani S.M."/>
            <person name="Graham G.C."/>
            <person name="Burns M.-A."/>
            <person name="Dohnt M.F."/>
            <person name="Smythe L.D."/>
            <person name="McKay D.B."/>
            <person name="Craig S.B."/>
            <person name="Vinetz J.M."/>
            <person name="Sutton G.G."/>
            <person name="Nierman W.C."/>
            <person name="Fouts D.E."/>
        </authorList>
    </citation>
    <scope>NUCLEOTIDE SEQUENCE [LARGE SCALE GENOMIC DNA]</scope>
    <source>
        <strain evidence="5 6">LT2050</strain>
    </source>
</reference>
<accession>M3IPZ8</accession>
<dbReference type="NCBIfam" id="TIGR00229">
    <property type="entry name" value="sensory_box"/>
    <property type="match status" value="1"/>
</dbReference>
<name>M3IPZ8_LEPIT</name>
<comment type="catalytic activity">
    <reaction evidence="2">
        <text>2 GTP = 3',3'-c-di-GMP + 2 diphosphate</text>
        <dbReference type="Rhea" id="RHEA:24898"/>
        <dbReference type="ChEBI" id="CHEBI:33019"/>
        <dbReference type="ChEBI" id="CHEBI:37565"/>
        <dbReference type="ChEBI" id="CHEBI:58805"/>
        <dbReference type="EC" id="2.7.7.65"/>
    </reaction>
</comment>
<dbReference type="Pfam" id="PF00990">
    <property type="entry name" value="GGDEF"/>
    <property type="match status" value="1"/>
</dbReference>
<dbReference type="InterPro" id="IPR035965">
    <property type="entry name" value="PAS-like_dom_sf"/>
</dbReference>
<dbReference type="InterPro" id="IPR000014">
    <property type="entry name" value="PAS"/>
</dbReference>
<dbReference type="GO" id="GO:0052621">
    <property type="term" value="F:diguanylate cyclase activity"/>
    <property type="evidence" value="ECO:0007669"/>
    <property type="project" value="UniProtKB-EC"/>
</dbReference>
<evidence type="ECO:0000259" key="4">
    <source>
        <dbReference type="PROSITE" id="PS50887"/>
    </source>
</evidence>
<proteinExistence type="predicted"/>
<dbReference type="GO" id="GO:0043709">
    <property type="term" value="P:cell adhesion involved in single-species biofilm formation"/>
    <property type="evidence" value="ECO:0007669"/>
    <property type="project" value="TreeGrafter"/>
</dbReference>
<dbReference type="FunFam" id="3.30.450.20:FF:000062">
    <property type="entry name" value="Diguanylate cyclase (GGDEF) domain protein"/>
    <property type="match status" value="1"/>
</dbReference>
<dbReference type="GO" id="GO:1902201">
    <property type="term" value="P:negative regulation of bacterial-type flagellum-dependent cell motility"/>
    <property type="evidence" value="ECO:0007669"/>
    <property type="project" value="TreeGrafter"/>
</dbReference>
<evidence type="ECO:0000313" key="6">
    <source>
        <dbReference type="Proteomes" id="UP000011778"/>
    </source>
</evidence>
<dbReference type="EMBL" id="AFMD02000132">
    <property type="protein sequence ID" value="EMG23263.1"/>
    <property type="molecule type" value="Genomic_DNA"/>
</dbReference>
<feature type="domain" description="GGDEF" evidence="4">
    <location>
        <begin position="172"/>
        <end position="308"/>
    </location>
</feature>
<dbReference type="EC" id="2.7.7.65" evidence="1"/>
<dbReference type="Gene3D" id="3.30.450.20">
    <property type="entry name" value="PAS domain"/>
    <property type="match status" value="1"/>
</dbReference>